<dbReference type="AlphaFoldDB" id="A0A7H0Y337"/>
<keyword evidence="1" id="KW-0812">Transmembrane</keyword>
<dbReference type="RefSeq" id="WP_190297388.1">
    <property type="nucleotide sequence ID" value="NZ_CP061172.1"/>
</dbReference>
<proteinExistence type="predicted"/>
<feature type="transmembrane region" description="Helical" evidence="1">
    <location>
        <begin position="7"/>
        <end position="28"/>
    </location>
</feature>
<accession>A0A7H0Y337</accession>
<keyword evidence="1" id="KW-1133">Transmembrane helix</keyword>
<keyword evidence="1" id="KW-0472">Membrane</keyword>
<organism evidence="2 3">
    <name type="scientific">Paenibacillus peoriae</name>
    <dbReference type="NCBI Taxonomy" id="59893"/>
    <lineage>
        <taxon>Bacteria</taxon>
        <taxon>Bacillati</taxon>
        <taxon>Bacillota</taxon>
        <taxon>Bacilli</taxon>
        <taxon>Bacillales</taxon>
        <taxon>Paenibacillaceae</taxon>
        <taxon>Paenibacillus</taxon>
    </lineage>
</organism>
<dbReference type="EMBL" id="CP061172">
    <property type="protein sequence ID" value="QNR65495.1"/>
    <property type="molecule type" value="Genomic_DNA"/>
</dbReference>
<feature type="transmembrane region" description="Helical" evidence="1">
    <location>
        <begin position="34"/>
        <end position="55"/>
    </location>
</feature>
<sequence>MKRIYHRILLLIAAFFIVYGIVVIFGEIEVSPSISSAITIFSFIISLMILLFTLLRKVTSNFYKGMTIFSILIMIAVISRSFMLLYTGELEKTLDINLLSNYSTIVAFGVSLVALVLDGSNNISSRKQRYVSVTTDNKVKVKKVKF</sequence>
<reference evidence="2 3" key="1">
    <citation type="submission" date="2020-09" db="EMBL/GenBank/DDBJ databases">
        <title>Characterization of Paenibacillus peoriae strain ZF390 with broad-spectrum antimicrobial activity as a potential biocontrol agent.</title>
        <authorList>
            <person name="Li L."/>
            <person name="Zhao Y."/>
            <person name="Li B."/>
            <person name="Xie X."/>
        </authorList>
    </citation>
    <scope>NUCLEOTIDE SEQUENCE [LARGE SCALE GENOMIC DNA]</scope>
    <source>
        <strain evidence="2 3">ZF390</strain>
    </source>
</reference>
<feature type="transmembrane region" description="Helical" evidence="1">
    <location>
        <begin position="67"/>
        <end position="86"/>
    </location>
</feature>
<evidence type="ECO:0000256" key="1">
    <source>
        <dbReference type="SAM" id="Phobius"/>
    </source>
</evidence>
<evidence type="ECO:0000313" key="3">
    <source>
        <dbReference type="Proteomes" id="UP000516384"/>
    </source>
</evidence>
<protein>
    <submittedName>
        <fullName evidence="2">Uncharacterized protein</fullName>
    </submittedName>
</protein>
<name>A0A7H0Y337_9BACL</name>
<evidence type="ECO:0000313" key="2">
    <source>
        <dbReference type="EMBL" id="QNR65495.1"/>
    </source>
</evidence>
<gene>
    <name evidence="2" type="ORF">IAQ67_16545</name>
</gene>
<feature type="transmembrane region" description="Helical" evidence="1">
    <location>
        <begin position="98"/>
        <end position="117"/>
    </location>
</feature>
<dbReference type="Proteomes" id="UP000516384">
    <property type="component" value="Chromosome"/>
</dbReference>